<feature type="coiled-coil region" evidence="1">
    <location>
        <begin position="68"/>
        <end position="95"/>
    </location>
</feature>
<accession>A0A3P8UE92</accession>
<feature type="coiled-coil region" evidence="1">
    <location>
        <begin position="128"/>
        <end position="197"/>
    </location>
</feature>
<evidence type="ECO:0000313" key="3">
    <source>
        <dbReference type="Proteomes" id="UP000265080"/>
    </source>
</evidence>
<protein>
    <recommendedName>
        <fullName evidence="4">L1 transposable element RRM domain-containing protein</fullName>
    </recommendedName>
</protein>
<keyword evidence="1" id="KW-0175">Coiled coil</keyword>
<dbReference type="GeneTree" id="ENSGT00940000160789"/>
<dbReference type="Proteomes" id="UP000265080">
    <property type="component" value="Chromosome 5"/>
</dbReference>
<reference evidence="2 3" key="1">
    <citation type="submission" date="2018-03" db="EMBL/GenBank/DDBJ databases">
        <title>Finding Nemo's genes: A chromosome-scale reference assembly of the genome of the orange clownfish Amphiprion percula.</title>
        <authorList>
            <person name="Lehmann R."/>
        </authorList>
    </citation>
    <scope>NUCLEOTIDE SEQUENCE</scope>
</reference>
<name>A0A3P8UE92_AMPPE</name>
<dbReference type="PANTHER" id="PTHR11505">
    <property type="entry name" value="L1 TRANSPOSABLE ELEMENT-RELATED"/>
    <property type="match status" value="1"/>
</dbReference>
<reference evidence="2" key="3">
    <citation type="submission" date="2025-09" db="UniProtKB">
        <authorList>
            <consortium name="Ensembl"/>
        </authorList>
    </citation>
    <scope>IDENTIFICATION</scope>
</reference>
<keyword evidence="3" id="KW-1185">Reference proteome</keyword>
<evidence type="ECO:0000313" key="2">
    <source>
        <dbReference type="Ensembl" id="ENSAPEP00000033878.1"/>
    </source>
</evidence>
<dbReference type="AlphaFoldDB" id="A0A3P8UE92"/>
<dbReference type="OMA" id="GWMENES"/>
<sequence>MSLASVPSSIRSSLVITPMVLRPAPRVKDGQDLSNLYPHGNQITSNSRVLPLINDQKQTFYQDDTGTADSKVEELQEYKDASKDTEQAAKTMEEMLQVIVQSNREIQGDILQMRMDVKELKGQSQESFTRLETSVEGLSTQLTKLEKRVVDAEERITATEETTAAHRKAIGFLLQREAELVERCEDLQNRARRQNLRLYQVPEGSEGRDMVTFIKKLLPTVLTELPLKEGDIRIDRAHRALMPKPKENDPPRSIVIRFADYTVKERILQQAWKQRTVKMGERQIYFDNDYSPELQRKRAQVRYVVKQLKQKSIKAKCLYPARLRMMVGSEEKTFQTVMDAAPVLQDLNIQFRVDERDKVERELARHRWERRVANRGGRNMFTEKDCRFFFP</sequence>
<reference evidence="2" key="2">
    <citation type="submission" date="2025-08" db="UniProtKB">
        <authorList>
            <consortium name="Ensembl"/>
        </authorList>
    </citation>
    <scope>IDENTIFICATION</scope>
</reference>
<dbReference type="InterPro" id="IPR004244">
    <property type="entry name" value="Transposase_22"/>
</dbReference>
<evidence type="ECO:0000256" key="1">
    <source>
        <dbReference type="SAM" id="Coils"/>
    </source>
</evidence>
<evidence type="ECO:0008006" key="4">
    <source>
        <dbReference type="Google" id="ProtNLM"/>
    </source>
</evidence>
<organism evidence="2 3">
    <name type="scientific">Amphiprion percula</name>
    <name type="common">Orange clownfish</name>
    <name type="synonym">Lutjanus percula</name>
    <dbReference type="NCBI Taxonomy" id="161767"/>
    <lineage>
        <taxon>Eukaryota</taxon>
        <taxon>Metazoa</taxon>
        <taxon>Chordata</taxon>
        <taxon>Craniata</taxon>
        <taxon>Vertebrata</taxon>
        <taxon>Euteleostomi</taxon>
        <taxon>Actinopterygii</taxon>
        <taxon>Neopterygii</taxon>
        <taxon>Teleostei</taxon>
        <taxon>Neoteleostei</taxon>
        <taxon>Acanthomorphata</taxon>
        <taxon>Ovalentaria</taxon>
        <taxon>Pomacentridae</taxon>
        <taxon>Amphiprion</taxon>
    </lineage>
</organism>
<proteinExistence type="predicted"/>
<dbReference type="Gene3D" id="3.30.70.1820">
    <property type="entry name" value="L1 transposable element, RRM domain"/>
    <property type="match status" value="1"/>
</dbReference>
<dbReference type="Ensembl" id="ENSAPET00000034764.1">
    <property type="protein sequence ID" value="ENSAPEP00000033878.1"/>
    <property type="gene ID" value="ENSAPEG00000024077.1"/>
</dbReference>